<dbReference type="Proteomes" id="UP001500740">
    <property type="component" value="Unassembled WGS sequence"/>
</dbReference>
<keyword evidence="2" id="KW-1185">Reference proteome</keyword>
<sequence length="82" mass="9844">MKSGDYMRNELLSLIDKLQQDDYKTRLLRRLLMMAFSVLLREGNYDDFRKTMVMLTRSGFFRDVVKDEELVMLASLVGRRFR</sequence>
<comment type="caution">
    <text evidence="1">The sequence shown here is derived from an EMBL/GenBank/DDBJ whole genome shotgun (WGS) entry which is preliminary data.</text>
</comment>
<name>A0ABP3K1W4_9BACI</name>
<gene>
    <name evidence="1" type="ORF">GCM10008935_26750</name>
</gene>
<protein>
    <submittedName>
        <fullName evidence="1">Uncharacterized protein</fullName>
    </submittedName>
</protein>
<dbReference type="EMBL" id="BAAACZ010000027">
    <property type="protein sequence ID" value="GAA0469542.1"/>
    <property type="molecule type" value="Genomic_DNA"/>
</dbReference>
<evidence type="ECO:0000313" key="2">
    <source>
        <dbReference type="Proteomes" id="UP001500740"/>
    </source>
</evidence>
<evidence type="ECO:0000313" key="1">
    <source>
        <dbReference type="EMBL" id="GAA0469542.1"/>
    </source>
</evidence>
<accession>A0ABP3K1W4</accession>
<organism evidence="1 2">
    <name type="scientific">Alkalibacillus silvisoli</name>
    <dbReference type="NCBI Taxonomy" id="392823"/>
    <lineage>
        <taxon>Bacteria</taxon>
        <taxon>Bacillati</taxon>
        <taxon>Bacillota</taxon>
        <taxon>Bacilli</taxon>
        <taxon>Bacillales</taxon>
        <taxon>Bacillaceae</taxon>
        <taxon>Alkalibacillus</taxon>
    </lineage>
</organism>
<reference evidence="2" key="1">
    <citation type="journal article" date="2019" name="Int. J. Syst. Evol. Microbiol.">
        <title>The Global Catalogue of Microorganisms (GCM) 10K type strain sequencing project: providing services to taxonomists for standard genome sequencing and annotation.</title>
        <authorList>
            <consortium name="The Broad Institute Genomics Platform"/>
            <consortium name="The Broad Institute Genome Sequencing Center for Infectious Disease"/>
            <person name="Wu L."/>
            <person name="Ma J."/>
        </authorList>
    </citation>
    <scope>NUCLEOTIDE SEQUENCE [LARGE SCALE GENOMIC DNA]</scope>
    <source>
        <strain evidence="2">JCM 14193</strain>
    </source>
</reference>
<proteinExistence type="predicted"/>